<organism evidence="1 2">
    <name type="scientific">Pyrocoelia pectoralis</name>
    <dbReference type="NCBI Taxonomy" id="417401"/>
    <lineage>
        <taxon>Eukaryota</taxon>
        <taxon>Metazoa</taxon>
        <taxon>Ecdysozoa</taxon>
        <taxon>Arthropoda</taxon>
        <taxon>Hexapoda</taxon>
        <taxon>Insecta</taxon>
        <taxon>Pterygota</taxon>
        <taxon>Neoptera</taxon>
        <taxon>Endopterygota</taxon>
        <taxon>Coleoptera</taxon>
        <taxon>Polyphaga</taxon>
        <taxon>Elateriformia</taxon>
        <taxon>Elateroidea</taxon>
        <taxon>Lampyridae</taxon>
        <taxon>Lampyrinae</taxon>
        <taxon>Pyrocoelia</taxon>
    </lineage>
</organism>
<name>A0AAN7VPR2_9COLE</name>
<comment type="caution">
    <text evidence="1">The sequence shown here is derived from an EMBL/GenBank/DDBJ whole genome shotgun (WGS) entry which is preliminary data.</text>
</comment>
<evidence type="ECO:0008006" key="3">
    <source>
        <dbReference type="Google" id="ProtNLM"/>
    </source>
</evidence>
<evidence type="ECO:0000313" key="2">
    <source>
        <dbReference type="Proteomes" id="UP001329430"/>
    </source>
</evidence>
<keyword evidence="2" id="KW-1185">Reference proteome</keyword>
<protein>
    <recommendedName>
        <fullName evidence="3">Zinc finger BED domain-containing protein 5</fullName>
    </recommendedName>
</protein>
<evidence type="ECO:0000313" key="1">
    <source>
        <dbReference type="EMBL" id="KAK5648043.1"/>
    </source>
</evidence>
<proteinExistence type="predicted"/>
<dbReference type="EMBL" id="JAVRBK010000002">
    <property type="protein sequence ID" value="KAK5648043.1"/>
    <property type="molecule type" value="Genomic_DNA"/>
</dbReference>
<dbReference type="PANTHER" id="PTHR45913:SF19">
    <property type="entry name" value="LOW QUALITY PROTEIN: ZINC FINGER BED DOMAIN-CONTAINING PROTEIN 5-LIKE"/>
    <property type="match status" value="1"/>
</dbReference>
<gene>
    <name evidence="1" type="ORF">RI129_002935</name>
</gene>
<accession>A0AAN7VPR2</accession>
<dbReference type="AlphaFoldDB" id="A0AAN7VPR2"/>
<reference evidence="1 2" key="1">
    <citation type="journal article" date="2024" name="Insects">
        <title>An Improved Chromosome-Level Genome Assembly of the Firefly Pyrocoelia pectoralis.</title>
        <authorList>
            <person name="Fu X."/>
            <person name="Meyer-Rochow V.B."/>
            <person name="Ballantyne L."/>
            <person name="Zhu X."/>
        </authorList>
    </citation>
    <scope>NUCLEOTIDE SEQUENCE [LARGE SCALE GENOMIC DNA]</scope>
    <source>
        <strain evidence="1">XCY_ONT2</strain>
    </source>
</reference>
<dbReference type="Proteomes" id="UP001329430">
    <property type="component" value="Chromosome 2"/>
</dbReference>
<sequence>MQESTDVAGLSILLVFVRYLFEGSIEEDLILCAPLETNTTGEEIFNVINNYMNEDHIDWNKCFDVCSDGGAAMIGKIKGTISRTTNYIEMKMMSMNDGYFFMFLNISTEVLKLTPMQNVRVKMLK</sequence>
<dbReference type="PANTHER" id="PTHR45913">
    <property type="entry name" value="EPM2A-INTERACTING PROTEIN 1"/>
    <property type="match status" value="1"/>
</dbReference>